<proteinExistence type="inferred from homology"/>
<dbReference type="PANTHER" id="PTHR30472">
    <property type="entry name" value="FERRIC ENTEROBACTIN TRANSPORT SYSTEM PERMEASE PROTEIN"/>
    <property type="match status" value="1"/>
</dbReference>
<evidence type="ECO:0000256" key="8">
    <source>
        <dbReference type="SAM" id="Phobius"/>
    </source>
</evidence>
<evidence type="ECO:0000313" key="9">
    <source>
        <dbReference type="EMBL" id="SLN33721.1"/>
    </source>
</evidence>
<gene>
    <name evidence="9" type="primary">fecD</name>
    <name evidence="9" type="ORF">PAM7066_01386</name>
</gene>
<feature type="transmembrane region" description="Helical" evidence="8">
    <location>
        <begin position="183"/>
        <end position="203"/>
    </location>
</feature>
<feature type="transmembrane region" description="Helical" evidence="8">
    <location>
        <begin position="80"/>
        <end position="103"/>
    </location>
</feature>
<dbReference type="GO" id="GO:0005886">
    <property type="term" value="C:plasma membrane"/>
    <property type="evidence" value="ECO:0007669"/>
    <property type="project" value="UniProtKB-SubCell"/>
</dbReference>
<keyword evidence="5 8" id="KW-0812">Transmembrane</keyword>
<name>A0A1Y5S6T9_9RHOB</name>
<keyword evidence="4" id="KW-1003">Cell membrane</keyword>
<dbReference type="InterPro" id="IPR037294">
    <property type="entry name" value="ABC_BtuC-like"/>
</dbReference>
<keyword evidence="7 8" id="KW-0472">Membrane</keyword>
<keyword evidence="3" id="KW-0813">Transport</keyword>
<evidence type="ECO:0000256" key="6">
    <source>
        <dbReference type="ARBA" id="ARBA00022989"/>
    </source>
</evidence>
<dbReference type="Proteomes" id="UP000193870">
    <property type="component" value="Unassembled WGS sequence"/>
</dbReference>
<evidence type="ECO:0000256" key="5">
    <source>
        <dbReference type="ARBA" id="ARBA00022692"/>
    </source>
</evidence>
<feature type="transmembrane region" description="Helical" evidence="8">
    <location>
        <begin position="243"/>
        <end position="261"/>
    </location>
</feature>
<dbReference type="EMBL" id="FWFV01000003">
    <property type="protein sequence ID" value="SLN33721.1"/>
    <property type="molecule type" value="Genomic_DNA"/>
</dbReference>
<feature type="transmembrane region" description="Helical" evidence="8">
    <location>
        <begin position="12"/>
        <end position="32"/>
    </location>
</feature>
<feature type="transmembrane region" description="Helical" evidence="8">
    <location>
        <begin position="295"/>
        <end position="316"/>
    </location>
</feature>
<evidence type="ECO:0000256" key="2">
    <source>
        <dbReference type="ARBA" id="ARBA00007935"/>
    </source>
</evidence>
<dbReference type="InterPro" id="IPR000522">
    <property type="entry name" value="ABC_transptr_permease_BtuC"/>
</dbReference>
<dbReference type="PANTHER" id="PTHR30472:SF19">
    <property type="entry name" value="PETROBACTIN IMPORT SYSTEM PERMEASE PROTEIN YCLO"/>
    <property type="match status" value="1"/>
</dbReference>
<comment type="subcellular location">
    <subcellularLocation>
        <location evidence="1">Cell membrane</location>
        <topology evidence="1">Multi-pass membrane protein</topology>
    </subcellularLocation>
</comment>
<accession>A0A1Y5S6T9</accession>
<dbReference type="Pfam" id="PF01032">
    <property type="entry name" value="FecCD"/>
    <property type="match status" value="1"/>
</dbReference>
<comment type="similarity">
    <text evidence="2">Belongs to the binding-protein-dependent transport system permease family. FecCD subfamily.</text>
</comment>
<evidence type="ECO:0000256" key="7">
    <source>
        <dbReference type="ARBA" id="ARBA00023136"/>
    </source>
</evidence>
<dbReference type="Gene3D" id="1.10.3470.10">
    <property type="entry name" value="ABC transporter involved in vitamin B12 uptake, BtuC"/>
    <property type="match status" value="1"/>
</dbReference>
<feature type="transmembrane region" description="Helical" evidence="8">
    <location>
        <begin position="109"/>
        <end position="128"/>
    </location>
</feature>
<evidence type="ECO:0000256" key="3">
    <source>
        <dbReference type="ARBA" id="ARBA00022448"/>
    </source>
</evidence>
<feature type="transmembrane region" description="Helical" evidence="8">
    <location>
        <begin position="268"/>
        <end position="289"/>
    </location>
</feature>
<dbReference type="GO" id="GO:0022857">
    <property type="term" value="F:transmembrane transporter activity"/>
    <property type="evidence" value="ECO:0007669"/>
    <property type="project" value="InterPro"/>
</dbReference>
<reference evidence="9 10" key="1">
    <citation type="submission" date="2017-03" db="EMBL/GenBank/DDBJ databases">
        <authorList>
            <person name="Afonso C.L."/>
            <person name="Miller P.J."/>
            <person name="Scott M.A."/>
            <person name="Spackman E."/>
            <person name="Goraichik I."/>
            <person name="Dimitrov K.M."/>
            <person name="Suarez D.L."/>
            <person name="Swayne D.E."/>
        </authorList>
    </citation>
    <scope>NUCLEOTIDE SEQUENCE [LARGE SCALE GENOMIC DNA]</scope>
    <source>
        <strain evidence="9 10">CECT 7066</strain>
    </source>
</reference>
<dbReference type="GO" id="GO:0033214">
    <property type="term" value="P:siderophore-iron import into cell"/>
    <property type="evidence" value="ECO:0007669"/>
    <property type="project" value="TreeGrafter"/>
</dbReference>
<dbReference type="STRING" id="315423.SAMN04488020_103106"/>
<sequence length="321" mass="33821">MLRWRRDVAERRLIGLSAALALATALFLAWHLRAPVGLILSLRFEKLAALILVGAAVGAATVLFQTAAGNRLITPGIVGFDALFVFLQTSLVLTLGGAGFSQIPVLPKFLIETLCLSLAATALFATLLRRGADDILRTILTGVILGFLLRGLANFAQRILEPSEFAVVQQATIASFGSVDGQLLWIAALALGIALALAWRMAGQLDVAALGRSKALTLGLAYDRTIVLALTLVSVMVAVSTALVGPVTFLGLLSASLAYRATGTHRHAVLVPAAALIGATILVAGQFVFERALGYQSAMSVVVEFAGGLLFLVLVLRKERR</sequence>
<evidence type="ECO:0000313" key="10">
    <source>
        <dbReference type="Proteomes" id="UP000193870"/>
    </source>
</evidence>
<dbReference type="SUPFAM" id="SSF81345">
    <property type="entry name" value="ABC transporter involved in vitamin B12 uptake, BtuC"/>
    <property type="match status" value="1"/>
</dbReference>
<feature type="transmembrane region" description="Helical" evidence="8">
    <location>
        <begin position="47"/>
        <end position="68"/>
    </location>
</feature>
<dbReference type="AlphaFoldDB" id="A0A1Y5S6T9"/>
<dbReference type="RefSeq" id="WP_370738083.1">
    <property type="nucleotide sequence ID" value="NZ_FOPF01000003.1"/>
</dbReference>
<protein>
    <submittedName>
        <fullName evidence="9">Fe(3+) dicitrate transport system permease protein FecD</fullName>
    </submittedName>
</protein>
<evidence type="ECO:0000256" key="4">
    <source>
        <dbReference type="ARBA" id="ARBA00022475"/>
    </source>
</evidence>
<evidence type="ECO:0000256" key="1">
    <source>
        <dbReference type="ARBA" id="ARBA00004651"/>
    </source>
</evidence>
<keyword evidence="10" id="KW-1185">Reference proteome</keyword>
<keyword evidence="6 8" id="KW-1133">Transmembrane helix</keyword>
<organism evidence="9 10">
    <name type="scientific">Palleronia marisminoris</name>
    <dbReference type="NCBI Taxonomy" id="315423"/>
    <lineage>
        <taxon>Bacteria</taxon>
        <taxon>Pseudomonadati</taxon>
        <taxon>Pseudomonadota</taxon>
        <taxon>Alphaproteobacteria</taxon>
        <taxon>Rhodobacterales</taxon>
        <taxon>Roseobacteraceae</taxon>
        <taxon>Palleronia</taxon>
    </lineage>
</organism>